<dbReference type="RefSeq" id="WP_180138324.1">
    <property type="nucleotide sequence ID" value="NZ_CAADHO010000002.1"/>
</dbReference>
<dbReference type="AlphaFoldDB" id="A0A4U8YJC7"/>
<keyword evidence="2" id="KW-1185">Reference proteome</keyword>
<gene>
    <name evidence="1" type="ORF">MSL71_14870</name>
</gene>
<reference evidence="1 2" key="1">
    <citation type="submission" date="2019-03" db="EMBL/GenBank/DDBJ databases">
        <authorList>
            <person name="Nijsse B."/>
        </authorList>
    </citation>
    <scope>NUCLEOTIDE SEQUENCE [LARGE SCALE GENOMIC DNA]</scope>
    <source>
        <strain evidence="1">Desulfoluna butyratoxydans MSL71</strain>
    </source>
</reference>
<dbReference type="Proteomes" id="UP000507962">
    <property type="component" value="Unassembled WGS sequence"/>
</dbReference>
<name>A0A4U8YJC7_9BACT</name>
<protein>
    <submittedName>
        <fullName evidence="1">Uncharacterized protein</fullName>
    </submittedName>
</protein>
<proteinExistence type="predicted"/>
<accession>A0A4U8YJC7</accession>
<evidence type="ECO:0000313" key="1">
    <source>
        <dbReference type="EMBL" id="VFQ43846.1"/>
    </source>
</evidence>
<organism evidence="1 2">
    <name type="scientific">Desulfoluna butyratoxydans</name>
    <dbReference type="NCBI Taxonomy" id="231438"/>
    <lineage>
        <taxon>Bacteria</taxon>
        <taxon>Pseudomonadati</taxon>
        <taxon>Thermodesulfobacteriota</taxon>
        <taxon>Desulfobacteria</taxon>
        <taxon>Desulfobacterales</taxon>
        <taxon>Desulfolunaceae</taxon>
        <taxon>Desulfoluna</taxon>
    </lineage>
</organism>
<evidence type="ECO:0000313" key="2">
    <source>
        <dbReference type="Proteomes" id="UP000507962"/>
    </source>
</evidence>
<sequence length="527" mass="57159">MTTLKVIGEGERLADSRQDINENFASLDEGKVEKIDVTASPTADTIPRRTNAGDINMRLPRSTYVNDSRINSSAAVIMRNSNSGDNYHRSVTKDAFKMWFESLHGLGDANLPNKEPNNQDMYTHFFVVGKSNPNSPFNQNSVILQLLRIPPTHAVQLAFDCLGQCYTRETSDGGMTWNSWVSGTTAFRVDSKGNGHDIVRTNGGSFMKQITARGGVAMGRDDSIVIVAGDKRDEVVNNTDPNLEYLYLGADSDVYVLAGLQDGWGVRKSFKFDRNGDLTIPRGIKIANATLTQGRSEGPLRVTTPHGHIDVGPYNSSYAHIHTDRPKFHFDKPMYVNGDMFAGKGYNKRVVLEGEPTVGINHTEGNGTPISLDNGDFKVTVHDGGGNLNFKAGCDRCCTADTYKKAGDGAVKMTFNYAESDGTIIINLAPKAAAVGDTVAYDKAFQFARNGLIIGGKKALVRDDPVSNLSQDSTHRFVTDTEKATWNGKLDSTSTAANASKWGGANKTVSTAAPSGGADGDIWFQYL</sequence>
<dbReference type="EMBL" id="CAADHO010000002">
    <property type="protein sequence ID" value="VFQ43846.1"/>
    <property type="molecule type" value="Genomic_DNA"/>
</dbReference>